<dbReference type="InterPro" id="IPR044861">
    <property type="entry name" value="IPNS-like_FE2OG_OXY"/>
</dbReference>
<dbReference type="EMBL" id="JABANP010000097">
    <property type="protein sequence ID" value="KAF4690520.1"/>
    <property type="molecule type" value="Genomic_DNA"/>
</dbReference>
<evidence type="ECO:0000256" key="4">
    <source>
        <dbReference type="SAM" id="MobiDB-lite"/>
    </source>
</evidence>
<organism evidence="6 7">
    <name type="scientific">Perkinsus olseni</name>
    <name type="common">Perkinsus atlanticus</name>
    <dbReference type="NCBI Taxonomy" id="32597"/>
    <lineage>
        <taxon>Eukaryota</taxon>
        <taxon>Sar</taxon>
        <taxon>Alveolata</taxon>
        <taxon>Perkinsozoa</taxon>
        <taxon>Perkinsea</taxon>
        <taxon>Perkinsida</taxon>
        <taxon>Perkinsidae</taxon>
        <taxon>Perkinsus</taxon>
    </lineage>
</organism>
<dbReference type="Proteomes" id="UP000541610">
    <property type="component" value="Unassembled WGS sequence"/>
</dbReference>
<protein>
    <recommendedName>
        <fullName evidence="5">EF-hand domain-containing protein</fullName>
    </recommendedName>
</protein>
<dbReference type="PROSITE" id="PS50222">
    <property type="entry name" value="EF_HAND_2"/>
    <property type="match status" value="2"/>
</dbReference>
<dbReference type="InterPro" id="IPR050231">
    <property type="entry name" value="Iron_ascorbate_oxido_reductase"/>
</dbReference>
<name>A0A7J6P419_PEROL</name>
<comment type="caution">
    <text evidence="6">The sequence shown here is derived from an EMBL/GenBank/DDBJ whole genome shotgun (WGS) entry which is preliminary data.</text>
</comment>
<dbReference type="PROSITE" id="PS00018">
    <property type="entry name" value="EF_HAND_1"/>
    <property type="match status" value="2"/>
</dbReference>
<evidence type="ECO:0000256" key="2">
    <source>
        <dbReference type="ARBA" id="ARBA00022737"/>
    </source>
</evidence>
<dbReference type="InterPro" id="IPR018247">
    <property type="entry name" value="EF_Hand_1_Ca_BS"/>
</dbReference>
<dbReference type="GO" id="GO:0043226">
    <property type="term" value="C:organelle"/>
    <property type="evidence" value="ECO:0007669"/>
    <property type="project" value="UniProtKB-ARBA"/>
</dbReference>
<dbReference type="OrthoDB" id="288590at2759"/>
<dbReference type="PANTHER" id="PTHR47990">
    <property type="entry name" value="2-OXOGLUTARATE (2OG) AND FE(II)-DEPENDENT OXYGENASE SUPERFAMILY PROTEIN-RELATED"/>
    <property type="match status" value="1"/>
</dbReference>
<dbReference type="InterPro" id="IPR026992">
    <property type="entry name" value="DIOX_N"/>
</dbReference>
<dbReference type="CDD" id="cd00051">
    <property type="entry name" value="EFh"/>
    <property type="match status" value="1"/>
</dbReference>
<feature type="region of interest" description="Disordered" evidence="4">
    <location>
        <begin position="451"/>
        <end position="479"/>
    </location>
</feature>
<dbReference type="SUPFAM" id="SSF47473">
    <property type="entry name" value="EF-hand"/>
    <property type="match status" value="1"/>
</dbReference>
<dbReference type="InterPro" id="IPR002048">
    <property type="entry name" value="EF_hand_dom"/>
</dbReference>
<keyword evidence="3" id="KW-0106">Calcium</keyword>
<reference evidence="6 7" key="1">
    <citation type="submission" date="2020-04" db="EMBL/GenBank/DDBJ databases">
        <title>Perkinsus olseni comparative genomics.</title>
        <authorList>
            <person name="Bogema D.R."/>
        </authorList>
    </citation>
    <scope>NUCLEOTIDE SEQUENCE [LARGE SCALE GENOMIC DNA]</scope>
    <source>
        <strain evidence="6">00978-12</strain>
    </source>
</reference>
<feature type="domain" description="EF-hand" evidence="5">
    <location>
        <begin position="6"/>
        <end position="41"/>
    </location>
</feature>
<dbReference type="Gene3D" id="1.10.238.10">
    <property type="entry name" value="EF-hand"/>
    <property type="match status" value="1"/>
</dbReference>
<dbReference type="SMART" id="SM00054">
    <property type="entry name" value="EFh"/>
    <property type="match status" value="2"/>
</dbReference>
<evidence type="ECO:0000256" key="1">
    <source>
        <dbReference type="ARBA" id="ARBA00005253"/>
    </source>
</evidence>
<gene>
    <name evidence="6" type="ORF">FOZ60_017256</name>
</gene>
<proteinExistence type="inferred from homology"/>
<dbReference type="Pfam" id="PF14226">
    <property type="entry name" value="DIOX_N"/>
    <property type="match status" value="1"/>
</dbReference>
<accession>A0A7J6P419</accession>
<evidence type="ECO:0000313" key="7">
    <source>
        <dbReference type="Proteomes" id="UP000541610"/>
    </source>
</evidence>
<dbReference type="SUPFAM" id="SSF51197">
    <property type="entry name" value="Clavaminate synthase-like"/>
    <property type="match status" value="1"/>
</dbReference>
<keyword evidence="2" id="KW-0677">Repeat</keyword>
<dbReference type="AlphaFoldDB" id="A0A7J6P419"/>
<dbReference type="InterPro" id="IPR011992">
    <property type="entry name" value="EF-hand-dom_pair"/>
</dbReference>
<comment type="similarity">
    <text evidence="1">Belongs to the centrin family.</text>
</comment>
<dbReference type="FunFam" id="1.10.238.10:FF:000178">
    <property type="entry name" value="Calmodulin-2 A"/>
    <property type="match status" value="1"/>
</dbReference>
<evidence type="ECO:0000313" key="6">
    <source>
        <dbReference type="EMBL" id="KAF4690520.1"/>
    </source>
</evidence>
<feature type="domain" description="EF-hand" evidence="5">
    <location>
        <begin position="42"/>
        <end position="77"/>
    </location>
</feature>
<evidence type="ECO:0000259" key="5">
    <source>
        <dbReference type="PROSITE" id="PS50222"/>
    </source>
</evidence>
<dbReference type="Gene3D" id="2.60.120.330">
    <property type="entry name" value="B-lactam Antibiotic, Isopenicillin N Synthase, Chain"/>
    <property type="match status" value="1"/>
</dbReference>
<dbReference type="Pfam" id="PF03171">
    <property type="entry name" value="2OG-FeII_Oxy"/>
    <property type="match status" value="1"/>
</dbReference>
<sequence>MVLDEAFIQKCREAFNTFDADGSGTIDAEEMKLLLEAIGESPTEEELFRFMSDVDEDGTGEIEFAEFLRAFEKQRGGQSEIEDEADTLDAFVALGGNRDRTGFVDRDKLIKIIKEEFGMTIKIDRLVEELDRDQDGVPKIDLYPVLHPANGSYTANLIQCGQQIASALDKHGAFIAINTDISPTLQIELYDATRRYFNRPKDEKMKIPVNQDNTHGYETHTSALGDTEESFTVMVGHADDTSAKKKTYWPQSPGDFSAVWENYYRRTEFTSNEILKCMAHALGVPEQFFISKSSQHRSLLKAIHYPVPTREVKVGGAAAATGANDTSATTERIDTIPRGTVRSGAHRHFGLITLTKQVDNSGLEIQHGAGGWVAVDTNEEELLVNVGELMDFWTGGRWKPVEHRVVETGQKLNRPRDIAGSMCSNPAVIAEDWVMGKHRSSLQQQAQRRTAAQSSSSWYGSRAAAAASDASKGMHATEL</sequence>
<evidence type="ECO:0000256" key="3">
    <source>
        <dbReference type="ARBA" id="ARBA00022837"/>
    </source>
</evidence>
<dbReference type="InterPro" id="IPR027443">
    <property type="entry name" value="IPNS-like_sf"/>
</dbReference>
<feature type="compositionally biased region" description="Low complexity" evidence="4">
    <location>
        <begin position="451"/>
        <end position="471"/>
    </location>
</feature>
<dbReference type="Pfam" id="PF13499">
    <property type="entry name" value="EF-hand_7"/>
    <property type="match status" value="1"/>
</dbReference>
<dbReference type="GO" id="GO:0005509">
    <property type="term" value="F:calcium ion binding"/>
    <property type="evidence" value="ECO:0007669"/>
    <property type="project" value="InterPro"/>
</dbReference>